<evidence type="ECO:0000313" key="2">
    <source>
        <dbReference type="EMBL" id="MAH62028.1"/>
    </source>
</evidence>
<dbReference type="PANTHER" id="PTHR43649:SF12">
    <property type="entry name" value="DIACETYLCHITOBIOSE BINDING PROTEIN DASA"/>
    <property type="match status" value="1"/>
</dbReference>
<feature type="transmembrane region" description="Helical" evidence="1">
    <location>
        <begin position="27"/>
        <end position="48"/>
    </location>
</feature>
<dbReference type="Pfam" id="PF01547">
    <property type="entry name" value="SBP_bac_1"/>
    <property type="match status" value="1"/>
</dbReference>
<dbReference type="PANTHER" id="PTHR43649">
    <property type="entry name" value="ARABINOSE-BINDING PROTEIN-RELATED"/>
    <property type="match status" value="1"/>
</dbReference>
<keyword evidence="1" id="KW-0472">Membrane</keyword>
<dbReference type="SUPFAM" id="SSF53850">
    <property type="entry name" value="Periplasmic binding protein-like II"/>
    <property type="match status" value="1"/>
</dbReference>
<sequence>MRKEKELIYQQQLRQDLLNRKMDRREFISKTLTAGLGLAGVGVISNFGNFAHAQRPLTPTFYQWIEDLHPGIPKVNSRFPDVNYQIAPVEGFGIERFVAEAKKKDSTWDVYVGQTPFVEMTAMIEADVIEPWDNYIPKDVIDDIIPSIREECTINGKMYGWPFLLDVIGTGWHAGIVKEAGLPDGAPATWQDYLSRADQVIESGAAPFGATFDANGWRSLAPFTHSLTSDVYTSEGLFDFTGDAAIEALMLMKNIMSKSHPDIMLAGTSDGGVNGTPDEVAFAAQRVGYYNKYFNAPLRMAQYWDNPSDLRMGPLPRFAGGEGSTVFWTTGAALFKHGQNKEKAAEYVKALTYDQQIWKDSIAGTETAHPGQLPPYKSLYAGWKSSRPDWLPDFVDLVRGQLDQAKAITNHLFGLQQFQIGKPIWESYLKGEEKNPRVAMQNVVDALQAEMKRG</sequence>
<dbReference type="EMBL" id="NZEX01000010">
    <property type="protein sequence ID" value="MAH62028.1"/>
    <property type="molecule type" value="Genomic_DNA"/>
</dbReference>
<accession>A0A2D6YFT2</accession>
<keyword evidence="1" id="KW-0812">Transmembrane</keyword>
<keyword evidence="1" id="KW-1133">Transmembrane helix</keyword>
<comment type="caution">
    <text evidence="2">The sequence shown here is derived from an EMBL/GenBank/DDBJ whole genome shotgun (WGS) entry which is preliminary data.</text>
</comment>
<dbReference type="Proteomes" id="UP000226525">
    <property type="component" value="Unassembled WGS sequence"/>
</dbReference>
<dbReference type="AlphaFoldDB" id="A0A2D6YFT2"/>
<dbReference type="Gene3D" id="3.40.190.10">
    <property type="entry name" value="Periplasmic binding protein-like II"/>
    <property type="match status" value="1"/>
</dbReference>
<organism evidence="2 3">
    <name type="scientific">SAR324 cluster bacterium</name>
    <dbReference type="NCBI Taxonomy" id="2024889"/>
    <lineage>
        <taxon>Bacteria</taxon>
        <taxon>Deltaproteobacteria</taxon>
        <taxon>SAR324 cluster</taxon>
    </lineage>
</organism>
<name>A0A2D6YFT2_9DELT</name>
<proteinExistence type="predicted"/>
<evidence type="ECO:0000313" key="3">
    <source>
        <dbReference type="Proteomes" id="UP000226525"/>
    </source>
</evidence>
<gene>
    <name evidence="2" type="ORF">CMN54_00995</name>
</gene>
<protein>
    <submittedName>
        <fullName evidence="2">ABC transporter substrate-binding protein</fullName>
    </submittedName>
</protein>
<evidence type="ECO:0000256" key="1">
    <source>
        <dbReference type="SAM" id="Phobius"/>
    </source>
</evidence>
<dbReference type="InterPro" id="IPR006059">
    <property type="entry name" value="SBP"/>
</dbReference>
<reference evidence="3" key="1">
    <citation type="submission" date="2017-09" db="EMBL/GenBank/DDBJ databases">
        <title>The Reconstruction of 2,631 Draft Metagenome-Assembled Genomes from the Global Oceans.</title>
        <authorList>
            <person name="Tully B.J."/>
            <person name="Graham E.D."/>
            <person name="Heidelberg J.F."/>
        </authorList>
    </citation>
    <scope>NUCLEOTIDE SEQUENCE [LARGE SCALE GENOMIC DNA]</scope>
</reference>
<dbReference type="InterPro" id="IPR050490">
    <property type="entry name" value="Bact_solute-bd_prot1"/>
</dbReference>